<dbReference type="SMART" id="SM00341">
    <property type="entry name" value="HRDC"/>
    <property type="match status" value="1"/>
</dbReference>
<dbReference type="InterPro" id="IPR010997">
    <property type="entry name" value="HRDC-like_sf"/>
</dbReference>
<dbReference type="Gene3D" id="1.10.150.80">
    <property type="entry name" value="HRDC domain"/>
    <property type="match status" value="2"/>
</dbReference>
<dbReference type="PANTHER" id="PTHR47649:SF1">
    <property type="entry name" value="RIBONUCLEASE D"/>
    <property type="match status" value="1"/>
</dbReference>
<feature type="domain" description="HRDC" evidence="7">
    <location>
        <begin position="222"/>
        <end position="302"/>
    </location>
</feature>
<dbReference type="AlphaFoldDB" id="A0A318V8Y8"/>
<dbReference type="GO" id="GO:0042780">
    <property type="term" value="P:tRNA 3'-end processing"/>
    <property type="evidence" value="ECO:0007669"/>
    <property type="project" value="UniProtKB-UniRule"/>
</dbReference>
<evidence type="ECO:0000256" key="3">
    <source>
        <dbReference type="ARBA" id="ARBA00022722"/>
    </source>
</evidence>
<dbReference type="InterPro" id="IPR006292">
    <property type="entry name" value="RNase_D"/>
</dbReference>
<dbReference type="InterPro" id="IPR044876">
    <property type="entry name" value="HRDC_dom_sf"/>
</dbReference>
<dbReference type="PANTHER" id="PTHR47649">
    <property type="entry name" value="RIBONUCLEASE D"/>
    <property type="match status" value="1"/>
</dbReference>
<protein>
    <recommendedName>
        <fullName evidence="6">Ribonuclease D</fullName>
        <shortName evidence="6">RNase D</shortName>
        <ecNumber evidence="6">3.1.13.5</ecNumber>
    </recommendedName>
</protein>
<evidence type="ECO:0000256" key="2">
    <source>
        <dbReference type="ARBA" id="ARBA00022694"/>
    </source>
</evidence>
<dbReference type="RefSeq" id="WP_110572037.1">
    <property type="nucleotide sequence ID" value="NZ_QKLW01000001.1"/>
</dbReference>
<keyword evidence="5 6" id="KW-0269">Exonuclease</keyword>
<comment type="function">
    <text evidence="6">Exonuclease involved in the 3' processing of various precursor tRNAs. Initiates hydrolysis at the 3'-terminus of an RNA molecule and releases 5'-mononucleotides.</text>
</comment>
<dbReference type="InterPro" id="IPR012337">
    <property type="entry name" value="RNaseH-like_sf"/>
</dbReference>
<dbReference type="PROSITE" id="PS50967">
    <property type="entry name" value="HRDC"/>
    <property type="match status" value="1"/>
</dbReference>
<dbReference type="Gene3D" id="3.30.420.10">
    <property type="entry name" value="Ribonuclease H-like superfamily/Ribonuclease H"/>
    <property type="match status" value="1"/>
</dbReference>
<comment type="subcellular location">
    <subcellularLocation>
        <location evidence="6">Cytoplasm</location>
    </subcellularLocation>
</comment>
<dbReference type="GO" id="GO:0033890">
    <property type="term" value="F:ribonuclease D activity"/>
    <property type="evidence" value="ECO:0007669"/>
    <property type="project" value="UniProtKB-UniRule"/>
</dbReference>
<comment type="cofactor">
    <cofactor evidence="6">
        <name>a divalent metal cation</name>
        <dbReference type="ChEBI" id="CHEBI:60240"/>
    </cofactor>
</comment>
<dbReference type="NCBIfam" id="TIGR01388">
    <property type="entry name" value="rnd"/>
    <property type="match status" value="1"/>
</dbReference>
<dbReference type="GO" id="GO:0003676">
    <property type="term" value="F:nucleic acid binding"/>
    <property type="evidence" value="ECO:0007669"/>
    <property type="project" value="InterPro"/>
</dbReference>
<evidence type="ECO:0000256" key="4">
    <source>
        <dbReference type="ARBA" id="ARBA00022801"/>
    </source>
</evidence>
<gene>
    <name evidence="6" type="primary">rnd</name>
    <name evidence="8" type="ORF">DFP75_101581</name>
</gene>
<dbReference type="InterPro" id="IPR051086">
    <property type="entry name" value="RNase_D-like"/>
</dbReference>
<accession>A0A318V8Y8</accession>
<keyword evidence="2 6" id="KW-0819">tRNA processing</keyword>
<comment type="catalytic activity">
    <reaction evidence="6">
        <text>Exonucleolytic cleavage that removes extra residues from the 3'-terminus of tRNA to produce 5'-mononucleotides.</text>
        <dbReference type="EC" id="3.1.13.5"/>
    </reaction>
</comment>
<evidence type="ECO:0000259" key="7">
    <source>
        <dbReference type="PROSITE" id="PS50967"/>
    </source>
</evidence>
<dbReference type="SUPFAM" id="SSF47819">
    <property type="entry name" value="HRDC-like"/>
    <property type="match status" value="2"/>
</dbReference>
<dbReference type="CDD" id="cd06142">
    <property type="entry name" value="RNaseD_exo"/>
    <property type="match status" value="1"/>
</dbReference>
<dbReference type="HAMAP" id="MF_01899">
    <property type="entry name" value="RNase_D"/>
    <property type="match status" value="1"/>
</dbReference>
<reference evidence="8 9" key="1">
    <citation type="submission" date="2018-06" db="EMBL/GenBank/DDBJ databases">
        <title>Genomic Encyclopedia of Type Strains, Phase III (KMG-III): the genomes of soil and plant-associated and newly described type strains.</title>
        <authorList>
            <person name="Whitman W."/>
        </authorList>
    </citation>
    <scope>NUCLEOTIDE SEQUENCE [LARGE SCALE GENOMIC DNA]</scope>
    <source>
        <strain evidence="8 9">CECT 7730</strain>
    </source>
</reference>
<evidence type="ECO:0000256" key="6">
    <source>
        <dbReference type="HAMAP-Rule" id="MF_01899"/>
    </source>
</evidence>
<dbReference type="GO" id="GO:0008408">
    <property type="term" value="F:3'-5' exonuclease activity"/>
    <property type="evidence" value="ECO:0007669"/>
    <property type="project" value="InterPro"/>
</dbReference>
<dbReference type="SUPFAM" id="SSF53098">
    <property type="entry name" value="Ribonuclease H-like"/>
    <property type="match status" value="1"/>
</dbReference>
<dbReference type="InterPro" id="IPR002562">
    <property type="entry name" value="3'-5'_exonuclease_dom"/>
</dbReference>
<evidence type="ECO:0000256" key="1">
    <source>
        <dbReference type="ARBA" id="ARBA00022490"/>
    </source>
</evidence>
<comment type="similarity">
    <text evidence="6">Belongs to the RNase D family.</text>
</comment>
<dbReference type="Pfam" id="PF01612">
    <property type="entry name" value="DNA_pol_A_exo1"/>
    <property type="match status" value="1"/>
</dbReference>
<sequence>MNDQDDALNDDALNIVWVADNESLASWCKYWAELPVIAVDTEFIRRTTYFPITGLIQISEGEKAVLIDPLSIDEWEPLRDLMVNPSVMKVFHACSEDLDVFDRLLGVLPAPFYDTQIGEAYASAQWSLSYVKLIHEYLKIEVAKDETRSDWVQRPLTDAQKRYAALDVVYLAKVYPMQIARLEEKNMLEWVMEDCESLKWQYQMNSDPEQNWSGVKTAWRLSPAGLTLLRLLFIWRDEQARKENVPKGQILKDRTLWSLGKTMPTHNKAVSEAEEITGRQHRLYGDVILQNVALVNELSEDEYQLPLEIPLPSQAGELTKAIKAFVRQKAEALNIAPEAMMKRKLLDPLVRHLFDGTEVDWQNPALNGWRRDVIVNPVLEKFKKS</sequence>
<keyword evidence="3 6" id="KW-0540">Nuclease</keyword>
<name>A0A318V8Y8_9GAMM</name>
<dbReference type="Pfam" id="PF00570">
    <property type="entry name" value="HRDC"/>
    <property type="match status" value="1"/>
</dbReference>
<dbReference type="InterPro" id="IPR036397">
    <property type="entry name" value="RNaseH_sf"/>
</dbReference>
<dbReference type="GO" id="GO:0000166">
    <property type="term" value="F:nucleotide binding"/>
    <property type="evidence" value="ECO:0007669"/>
    <property type="project" value="InterPro"/>
</dbReference>
<dbReference type="EC" id="3.1.13.5" evidence="6"/>
<evidence type="ECO:0000256" key="5">
    <source>
        <dbReference type="ARBA" id="ARBA00022839"/>
    </source>
</evidence>
<dbReference type="GO" id="GO:0005737">
    <property type="term" value="C:cytoplasm"/>
    <property type="evidence" value="ECO:0007669"/>
    <property type="project" value="UniProtKB-SubCell"/>
</dbReference>
<dbReference type="InterPro" id="IPR002121">
    <property type="entry name" value="HRDC_dom"/>
</dbReference>
<proteinExistence type="inferred from homology"/>
<dbReference type="Proteomes" id="UP000247551">
    <property type="component" value="Unassembled WGS sequence"/>
</dbReference>
<comment type="caution">
    <text evidence="8">The sequence shown here is derived from an EMBL/GenBank/DDBJ whole genome shotgun (WGS) entry which is preliminary data.</text>
</comment>
<dbReference type="EMBL" id="QKLW01000001">
    <property type="protein sequence ID" value="PYF84543.1"/>
    <property type="molecule type" value="Genomic_DNA"/>
</dbReference>
<keyword evidence="9" id="KW-1185">Reference proteome</keyword>
<organism evidence="8 9">
    <name type="scientific">Marinomonas alcarazii</name>
    <dbReference type="NCBI Taxonomy" id="491949"/>
    <lineage>
        <taxon>Bacteria</taxon>
        <taxon>Pseudomonadati</taxon>
        <taxon>Pseudomonadota</taxon>
        <taxon>Gammaproteobacteria</taxon>
        <taxon>Oceanospirillales</taxon>
        <taxon>Oceanospirillaceae</taxon>
        <taxon>Marinomonas</taxon>
    </lineage>
</organism>
<keyword evidence="4 6" id="KW-0378">Hydrolase</keyword>
<evidence type="ECO:0000313" key="8">
    <source>
        <dbReference type="EMBL" id="PYF84543.1"/>
    </source>
</evidence>
<dbReference type="SMART" id="SM00474">
    <property type="entry name" value="35EXOc"/>
    <property type="match status" value="1"/>
</dbReference>
<keyword evidence="1 6" id="KW-0963">Cytoplasm</keyword>
<evidence type="ECO:0000313" key="9">
    <source>
        <dbReference type="Proteomes" id="UP000247551"/>
    </source>
</evidence>